<accession>A0A6A7RSW1</accession>
<dbReference type="InterPro" id="IPR051698">
    <property type="entry name" value="Transposase_11-like"/>
</dbReference>
<evidence type="ECO:0000256" key="1">
    <source>
        <dbReference type="SAM" id="MobiDB-lite"/>
    </source>
</evidence>
<protein>
    <recommendedName>
        <fullName evidence="4">Mobile element protein</fullName>
    </recommendedName>
</protein>
<sequence length="118" mass="13647">MHKKSGKRTLETALGVGSRPPEQTSPQRLLAINRGHWSIENRCHYVIDWNYDEDRSPIRTGHGPENMSRLRRFAVGILHHFADGKTSLAEKMHRLNRNIRLVFDYLRMTKNSTGHVSS</sequence>
<proteinExistence type="predicted"/>
<reference evidence="2 3" key="1">
    <citation type="submission" date="2017-09" db="EMBL/GenBank/DDBJ databases">
        <title>Metagenomic Analysis Reveals Denitrifying Candidatus Accumulibacter and Flanking Population as a Source of N2O.</title>
        <authorList>
            <person name="Gao H."/>
            <person name="Mao Y."/>
            <person name="Zhao X."/>
            <person name="Liu W.-T."/>
            <person name="Zhang T."/>
            <person name="Wells G."/>
        </authorList>
    </citation>
    <scope>NUCLEOTIDE SEQUENCE [LARGE SCALE GENOMIC DNA]</scope>
    <source>
        <strain evidence="2">CANDO_2_IC</strain>
    </source>
</reference>
<dbReference type="PANTHER" id="PTHR30298:SF0">
    <property type="entry name" value="PROTEIN YBFL-RELATED"/>
    <property type="match status" value="1"/>
</dbReference>
<feature type="region of interest" description="Disordered" evidence="1">
    <location>
        <begin position="1"/>
        <end position="26"/>
    </location>
</feature>
<dbReference type="Proteomes" id="UP000342300">
    <property type="component" value="Unassembled WGS sequence"/>
</dbReference>
<dbReference type="EMBL" id="PDHS01000201">
    <property type="protein sequence ID" value="MQM30673.1"/>
    <property type="molecule type" value="Genomic_DNA"/>
</dbReference>
<dbReference type="PANTHER" id="PTHR30298">
    <property type="entry name" value="H REPEAT-ASSOCIATED PREDICTED TRANSPOSASE"/>
    <property type="match status" value="1"/>
</dbReference>
<comment type="caution">
    <text evidence="2">The sequence shown here is derived from an EMBL/GenBank/DDBJ whole genome shotgun (WGS) entry which is preliminary data.</text>
</comment>
<dbReference type="AlphaFoldDB" id="A0A6A7RSW1"/>
<name>A0A6A7RSW1_9PROT</name>
<organism evidence="2 3">
    <name type="scientific">Candidatus Accumulibacter phosphatis</name>
    <dbReference type="NCBI Taxonomy" id="327160"/>
    <lineage>
        <taxon>Bacteria</taxon>
        <taxon>Pseudomonadati</taxon>
        <taxon>Pseudomonadota</taxon>
        <taxon>Betaproteobacteria</taxon>
        <taxon>Candidatus Accumulibacter</taxon>
    </lineage>
</organism>
<gene>
    <name evidence="2" type="ORF">CRU78_09110</name>
</gene>
<evidence type="ECO:0008006" key="4">
    <source>
        <dbReference type="Google" id="ProtNLM"/>
    </source>
</evidence>
<evidence type="ECO:0000313" key="3">
    <source>
        <dbReference type="Proteomes" id="UP000342300"/>
    </source>
</evidence>
<evidence type="ECO:0000313" key="2">
    <source>
        <dbReference type="EMBL" id="MQM30673.1"/>
    </source>
</evidence>